<reference evidence="3 4" key="1">
    <citation type="submission" date="2018-05" db="EMBL/GenBank/DDBJ databases">
        <title>Abyssibacter profundi OUC007T gen. nov., sp. nov, a marine bacterium isolated from seawater of the Mariana Trench.</title>
        <authorList>
            <person name="Zhou S."/>
        </authorList>
    </citation>
    <scope>NUCLEOTIDE SEQUENCE [LARGE SCALE GENOMIC DNA]</scope>
    <source>
        <strain evidence="3 4">OUC007</strain>
    </source>
</reference>
<gene>
    <name evidence="3" type="ORF">DEH80_05610</name>
</gene>
<evidence type="ECO:0000313" key="3">
    <source>
        <dbReference type="EMBL" id="PWN56942.1"/>
    </source>
</evidence>
<dbReference type="Pfam" id="PF04715">
    <property type="entry name" value="Anth_synt_I_N"/>
    <property type="match status" value="1"/>
</dbReference>
<evidence type="ECO:0000259" key="2">
    <source>
        <dbReference type="Pfam" id="PF04715"/>
    </source>
</evidence>
<dbReference type="InterPro" id="IPR005801">
    <property type="entry name" value="ADC_synthase"/>
</dbReference>
<dbReference type="PRINTS" id="PR00095">
    <property type="entry name" value="ANTSNTHASEI"/>
</dbReference>
<comment type="caution">
    <text evidence="3">The sequence shown here is derived from an EMBL/GenBank/DDBJ whole genome shotgun (WGS) entry which is preliminary data.</text>
</comment>
<accession>A0A363UNE7</accession>
<dbReference type="InterPro" id="IPR006805">
    <property type="entry name" value="Anth_synth_I_N"/>
</dbReference>
<dbReference type="SUPFAM" id="SSF56322">
    <property type="entry name" value="ADC synthase"/>
    <property type="match status" value="1"/>
</dbReference>
<organism evidence="3 4">
    <name type="scientific">Abyssibacter profundi</name>
    <dbReference type="NCBI Taxonomy" id="2182787"/>
    <lineage>
        <taxon>Bacteria</taxon>
        <taxon>Pseudomonadati</taxon>
        <taxon>Pseudomonadota</taxon>
        <taxon>Gammaproteobacteria</taxon>
        <taxon>Chromatiales</taxon>
        <taxon>Oceanococcaceae</taxon>
        <taxon>Abyssibacter</taxon>
    </lineage>
</organism>
<feature type="domain" description="Chorismate-utilising enzyme C-terminal" evidence="1">
    <location>
        <begin position="178"/>
        <end position="429"/>
    </location>
</feature>
<name>A0A363UNE7_9GAMM</name>
<dbReference type="Pfam" id="PF00425">
    <property type="entry name" value="Chorismate_bind"/>
    <property type="match status" value="1"/>
</dbReference>
<dbReference type="AlphaFoldDB" id="A0A363UNE7"/>
<feature type="domain" description="Anthranilate synthase component I N-terminal" evidence="2">
    <location>
        <begin position="23"/>
        <end position="138"/>
    </location>
</feature>
<dbReference type="PANTHER" id="PTHR11236">
    <property type="entry name" value="AMINOBENZOATE/ANTHRANILATE SYNTHASE"/>
    <property type="match status" value="1"/>
</dbReference>
<dbReference type="Proteomes" id="UP000251800">
    <property type="component" value="Unassembled WGS sequence"/>
</dbReference>
<dbReference type="InterPro" id="IPR019999">
    <property type="entry name" value="Anth_synth_I-like"/>
</dbReference>
<dbReference type="NCBIfam" id="NF006563">
    <property type="entry name" value="PRK09070.1"/>
    <property type="match status" value="1"/>
</dbReference>
<proteinExistence type="predicted"/>
<keyword evidence="4" id="KW-1185">Reference proteome</keyword>
<evidence type="ECO:0000313" key="4">
    <source>
        <dbReference type="Proteomes" id="UP000251800"/>
    </source>
</evidence>
<dbReference type="InterPro" id="IPR015890">
    <property type="entry name" value="Chorismate_C"/>
</dbReference>
<evidence type="ECO:0000259" key="1">
    <source>
        <dbReference type="Pfam" id="PF00425"/>
    </source>
</evidence>
<protein>
    <submittedName>
        <fullName evidence="3">Aminodeoxychorismate synthase component I</fullName>
    </submittedName>
</protein>
<dbReference type="OrthoDB" id="9803598at2"/>
<dbReference type="GO" id="GO:0000162">
    <property type="term" value="P:L-tryptophan biosynthetic process"/>
    <property type="evidence" value="ECO:0007669"/>
    <property type="project" value="TreeGrafter"/>
</dbReference>
<dbReference type="PANTHER" id="PTHR11236:SF9">
    <property type="entry name" value="ANTHRANILATE SYNTHASE COMPONENT 1"/>
    <property type="match status" value="1"/>
</dbReference>
<dbReference type="EMBL" id="QEQK01000004">
    <property type="protein sequence ID" value="PWN56942.1"/>
    <property type="molecule type" value="Genomic_DNA"/>
</dbReference>
<sequence>MRIPWDSPCSFLDLHASAPAFFPGLLESVVQGTPNARFDVLFAAPSTMIESQTGQHANSAGFLESLDAAVAAERQDPSPASNDLPFISGWLLYLGYELLAECEPRVPVSTDPAKLPQACAIRCHGALIREHTSGQVWIVAESQAVADQIRERLRNCSEHSLHQPALISAEAEDPGRLKHSLERIREYILAGDVFQVNLSRGWHARYAVDLDPVTTYRRLRDSNPSPFAGLFRRADWAVISSSPERLVKVQDGWVETRPIAGTRRRGVNEANDEALLAELIGHPKERAEHVMLIDLERNDLGRLCEPGSVEVDDLMVLESYAHVHHIVSNVRGRIRADVSPGDVIAATFPGGTITGCPKVRCMEIIQELEPAGRGAYTGALGYLGVDGRLDLNILIRTLVTRGVEAWFRAGAGIVADSEPDAELLEMQAKARGLLPALGLDSEFGRP</sequence>
<dbReference type="Gene3D" id="3.60.120.10">
    <property type="entry name" value="Anthranilate synthase"/>
    <property type="match status" value="1"/>
</dbReference>